<dbReference type="PANTHER" id="PTHR47751">
    <property type="entry name" value="SUPERFAMILY HYDROLASE, PUTATIVE (AFU_ORTHOLOGUE AFUA_2G16580)-RELATED"/>
    <property type="match status" value="1"/>
</dbReference>
<dbReference type="Proteomes" id="UP000324707">
    <property type="component" value="Unassembled WGS sequence"/>
</dbReference>
<feature type="domain" description="Dienelactone hydrolase" evidence="1">
    <location>
        <begin position="40"/>
        <end position="145"/>
    </location>
</feature>
<dbReference type="PANTHER" id="PTHR47751:SF1">
    <property type="entry name" value="SUPERFAMILY HYDROLASE, PUTATIVE (AFU_ORTHOLOGUE AFUA_2G16580)-RELATED"/>
    <property type="match status" value="1"/>
</dbReference>
<dbReference type="InterPro" id="IPR051411">
    <property type="entry name" value="Polyketide_trans_af380"/>
</dbReference>
<organism evidence="2 3">
    <name type="scientific">Brachyspira aalborgi</name>
    <dbReference type="NCBI Taxonomy" id="29522"/>
    <lineage>
        <taxon>Bacteria</taxon>
        <taxon>Pseudomonadati</taxon>
        <taxon>Spirochaetota</taxon>
        <taxon>Spirochaetia</taxon>
        <taxon>Brachyspirales</taxon>
        <taxon>Brachyspiraceae</taxon>
        <taxon>Brachyspira</taxon>
    </lineage>
</organism>
<dbReference type="SUPFAM" id="SSF53474">
    <property type="entry name" value="alpha/beta-Hydrolases"/>
    <property type="match status" value="1"/>
</dbReference>
<comment type="caution">
    <text evidence="2">The sequence shown here is derived from an EMBL/GenBank/DDBJ whole genome shotgun (WGS) entry which is preliminary data.</text>
</comment>
<sequence length="312" mass="35424">MGYISKLNENVKREKVKYKNRYGLDIVADLYYEKDIDKTKKYPAIIVGAPYGGVKEQGPCIYGNELALRGFIVLAFDQSFMGESGGFPRNVSSPDIFVENFSASVDYLGLQEFVDREKIGVIGICGSGGFAISAAQYDTRIKAIATTSMYDISVSARGGLEGKALQKEKERLSLQRWTDAENGYPEYIPFFPEKPLDEVPENLDELNAEWFRFYALKRGHHTNALGGFTSTSLLNMMNFKLLDFIKEVSPRPILFVVGDRAHSRFFSEDAYKVAAEPKEIYIVEDAEHIDLYDRIDRIPFDKLENFFKTNLK</sequence>
<reference evidence="2 3" key="1">
    <citation type="journal article" date="1992" name="Lakartidningen">
        <title>[Penicillin V and not amoxicillin is the first choice preparation in acute otitis].</title>
        <authorList>
            <person name="Kamme C."/>
            <person name="Lundgren K."/>
            <person name="Prellner K."/>
        </authorList>
    </citation>
    <scope>NUCLEOTIDE SEQUENCE [LARGE SCALE GENOMIC DNA]</scope>
    <source>
        <strain evidence="2 3">PC5538III-lc</strain>
    </source>
</reference>
<evidence type="ECO:0000259" key="1">
    <source>
        <dbReference type="Pfam" id="PF01738"/>
    </source>
</evidence>
<dbReference type="Gene3D" id="1.10.10.800">
    <property type="match status" value="1"/>
</dbReference>
<proteinExistence type="predicted"/>
<keyword evidence="2" id="KW-0378">Hydrolase</keyword>
<dbReference type="AlphaFoldDB" id="A0A5C8DZQ6"/>
<gene>
    <name evidence="2" type="ORF">EPJ69_08345</name>
</gene>
<name>A0A5C8DZQ6_9SPIR</name>
<dbReference type="InterPro" id="IPR002925">
    <property type="entry name" value="Dienelactn_hydro"/>
</dbReference>
<accession>A0A5C8DZQ6</accession>
<dbReference type="Pfam" id="PF01738">
    <property type="entry name" value="DLH"/>
    <property type="match status" value="1"/>
</dbReference>
<dbReference type="InterPro" id="IPR029058">
    <property type="entry name" value="AB_hydrolase_fold"/>
</dbReference>
<evidence type="ECO:0000313" key="3">
    <source>
        <dbReference type="Proteomes" id="UP000324707"/>
    </source>
</evidence>
<dbReference type="EMBL" id="SAXX01000022">
    <property type="protein sequence ID" value="TXJ31047.1"/>
    <property type="molecule type" value="Genomic_DNA"/>
</dbReference>
<dbReference type="Gene3D" id="3.40.50.1820">
    <property type="entry name" value="alpha/beta hydrolase"/>
    <property type="match status" value="1"/>
</dbReference>
<evidence type="ECO:0000313" key="2">
    <source>
        <dbReference type="EMBL" id="TXJ31047.1"/>
    </source>
</evidence>
<dbReference type="GO" id="GO:0016787">
    <property type="term" value="F:hydrolase activity"/>
    <property type="evidence" value="ECO:0007669"/>
    <property type="project" value="UniProtKB-KW"/>
</dbReference>
<protein>
    <submittedName>
        <fullName evidence="2">Alpha/beta hydrolase</fullName>
    </submittedName>
</protein>